<comment type="caution">
    <text evidence="1">The sequence shown here is derived from an EMBL/GenBank/DDBJ whole genome shotgun (WGS) entry which is preliminary data.</text>
</comment>
<proteinExistence type="predicted"/>
<dbReference type="Proteomes" id="UP001461498">
    <property type="component" value="Unassembled WGS sequence"/>
</dbReference>
<evidence type="ECO:0000313" key="1">
    <source>
        <dbReference type="EMBL" id="KAK9508922.1"/>
    </source>
</evidence>
<evidence type="ECO:0000313" key="2">
    <source>
        <dbReference type="Proteomes" id="UP001461498"/>
    </source>
</evidence>
<dbReference type="EMBL" id="JAPXFL010000003">
    <property type="protein sequence ID" value="KAK9508922.1"/>
    <property type="molecule type" value="Genomic_DNA"/>
</dbReference>
<accession>A0AAW1DET4</accession>
<keyword evidence="2" id="KW-1185">Reference proteome</keyword>
<reference evidence="1 2" key="1">
    <citation type="submission" date="2022-12" db="EMBL/GenBank/DDBJ databases">
        <title>Chromosome-level genome assembly of true bugs.</title>
        <authorList>
            <person name="Ma L."/>
            <person name="Li H."/>
        </authorList>
    </citation>
    <scope>NUCLEOTIDE SEQUENCE [LARGE SCALE GENOMIC DNA]</scope>
    <source>
        <strain evidence="1">Lab_2022b</strain>
    </source>
</reference>
<gene>
    <name evidence="1" type="ORF">O3M35_006363</name>
</gene>
<organism evidence="1 2">
    <name type="scientific">Rhynocoris fuscipes</name>
    <dbReference type="NCBI Taxonomy" id="488301"/>
    <lineage>
        <taxon>Eukaryota</taxon>
        <taxon>Metazoa</taxon>
        <taxon>Ecdysozoa</taxon>
        <taxon>Arthropoda</taxon>
        <taxon>Hexapoda</taxon>
        <taxon>Insecta</taxon>
        <taxon>Pterygota</taxon>
        <taxon>Neoptera</taxon>
        <taxon>Paraneoptera</taxon>
        <taxon>Hemiptera</taxon>
        <taxon>Heteroptera</taxon>
        <taxon>Panheteroptera</taxon>
        <taxon>Cimicomorpha</taxon>
        <taxon>Reduviidae</taxon>
        <taxon>Harpactorinae</taxon>
        <taxon>Harpactorini</taxon>
        <taxon>Rhynocoris</taxon>
    </lineage>
</organism>
<dbReference type="AlphaFoldDB" id="A0AAW1DET4"/>
<sequence>MLVMERLESHNETNNNNTVHKGTWHEHIYANPPKQPTPHYIQDILGWKQEQPLNLTIKSRRNSLDFREPQIQQTHTKKQSTKTAITKIFEFYHLKLGYVKTREFRSLYSSKSEILGKELVRNQTTYPTVAKQKTLKENPCR</sequence>
<name>A0AAW1DET4_9HEMI</name>
<protein>
    <submittedName>
        <fullName evidence="1">Uncharacterized protein</fullName>
    </submittedName>
</protein>